<evidence type="ECO:0000256" key="1">
    <source>
        <dbReference type="ARBA" id="ARBA00004141"/>
    </source>
</evidence>
<feature type="transmembrane region" description="Helical" evidence="7">
    <location>
        <begin position="143"/>
        <end position="163"/>
    </location>
</feature>
<dbReference type="EMBL" id="LKEA01000016">
    <property type="protein sequence ID" value="ROW03131.1"/>
    <property type="molecule type" value="Genomic_DNA"/>
</dbReference>
<feature type="transmembrane region" description="Helical" evidence="7">
    <location>
        <begin position="29"/>
        <end position="48"/>
    </location>
</feature>
<dbReference type="OrthoDB" id="3923077at2759"/>
<gene>
    <name evidence="9" type="ORF">VMCG_05793</name>
</gene>
<keyword evidence="2 7" id="KW-0812">Transmembrane</keyword>
<comment type="subcellular location">
    <subcellularLocation>
        <location evidence="1">Membrane</location>
        <topology evidence="1">Multi-pass membrane protein</topology>
    </subcellularLocation>
</comment>
<sequence length="423" mass="46721">MSGSLTVRLDDDTAGGYDCNEHIGPTGLAVIWVMVTLALIVVTARVYTQARLTKQFGLSDYLMICSITIICGFASLISVQYRYGWGQHQACIQDIQEVQTQLKFNITGQSFGIMGSTFGRLSFIVFMLHLFDTKTWPRLSLRVFFVLQIVTNLGTVIACYAQCSDPRALYDFSLSEDLCWPADVQTYIGYAHTSFNGVTDLYLAALPTAMVWNLQMATRLKIGLAILLGMSAVALVGLVMKCVYLSALSDRGDFSYSTVPMFTWITVEGTLVEIAASVPLLRPLFKRRFGGLKSSNKPSSYELPQYTPRSGKIDSSGLSAKLGRGRTTIRSSGTHGGDGLDDDSSMEGILPMRGTINNNYNNNNNNAIMVRQEYSVDYQDVAAHEMAKDGMDEPVREPSEQSLRSMEQQHHPQHSIWSGGLVE</sequence>
<dbReference type="PANTHER" id="PTHR33048">
    <property type="entry name" value="PTH11-LIKE INTEGRAL MEMBRANE PROTEIN (AFU_ORTHOLOGUE AFUA_5G11245)"/>
    <property type="match status" value="1"/>
</dbReference>
<name>A0A423WI87_9PEZI</name>
<keyword evidence="3 7" id="KW-1133">Transmembrane helix</keyword>
<evidence type="ECO:0000256" key="3">
    <source>
        <dbReference type="ARBA" id="ARBA00022989"/>
    </source>
</evidence>
<dbReference type="InterPro" id="IPR052337">
    <property type="entry name" value="SAT4-like"/>
</dbReference>
<feature type="transmembrane region" description="Helical" evidence="7">
    <location>
        <begin position="111"/>
        <end position="131"/>
    </location>
</feature>
<dbReference type="STRING" id="356882.A0A423WI87"/>
<comment type="similarity">
    <text evidence="5">Belongs to the SAT4 family.</text>
</comment>
<dbReference type="Pfam" id="PF20684">
    <property type="entry name" value="Fung_rhodopsin"/>
    <property type="match status" value="1"/>
</dbReference>
<evidence type="ECO:0000256" key="4">
    <source>
        <dbReference type="ARBA" id="ARBA00023136"/>
    </source>
</evidence>
<feature type="transmembrane region" description="Helical" evidence="7">
    <location>
        <begin position="190"/>
        <end position="212"/>
    </location>
</feature>
<feature type="region of interest" description="Disordered" evidence="6">
    <location>
        <begin position="296"/>
        <end position="346"/>
    </location>
</feature>
<evidence type="ECO:0000256" key="2">
    <source>
        <dbReference type="ARBA" id="ARBA00022692"/>
    </source>
</evidence>
<feature type="transmembrane region" description="Helical" evidence="7">
    <location>
        <begin position="224"/>
        <end position="247"/>
    </location>
</feature>
<evidence type="ECO:0000313" key="9">
    <source>
        <dbReference type="EMBL" id="ROW03131.1"/>
    </source>
</evidence>
<proteinExistence type="inferred from homology"/>
<evidence type="ECO:0000256" key="7">
    <source>
        <dbReference type="SAM" id="Phobius"/>
    </source>
</evidence>
<keyword evidence="4 7" id="KW-0472">Membrane</keyword>
<evidence type="ECO:0000259" key="8">
    <source>
        <dbReference type="Pfam" id="PF20684"/>
    </source>
</evidence>
<evidence type="ECO:0000313" key="10">
    <source>
        <dbReference type="Proteomes" id="UP000283895"/>
    </source>
</evidence>
<keyword evidence="10" id="KW-1185">Reference proteome</keyword>
<dbReference type="PANTHER" id="PTHR33048:SF47">
    <property type="entry name" value="INTEGRAL MEMBRANE PROTEIN-RELATED"/>
    <property type="match status" value="1"/>
</dbReference>
<reference evidence="9 10" key="1">
    <citation type="submission" date="2015-09" db="EMBL/GenBank/DDBJ databases">
        <title>Host preference determinants of Valsa canker pathogens revealed by comparative genomics.</title>
        <authorList>
            <person name="Yin Z."/>
            <person name="Huang L."/>
        </authorList>
    </citation>
    <scope>NUCLEOTIDE SEQUENCE [LARGE SCALE GENOMIC DNA]</scope>
    <source>
        <strain evidence="9 10">03-1</strain>
    </source>
</reference>
<evidence type="ECO:0000256" key="5">
    <source>
        <dbReference type="ARBA" id="ARBA00038359"/>
    </source>
</evidence>
<feature type="transmembrane region" description="Helical" evidence="7">
    <location>
        <begin position="259"/>
        <end position="281"/>
    </location>
</feature>
<feature type="compositionally biased region" description="Basic and acidic residues" evidence="6">
    <location>
        <begin position="387"/>
        <end position="399"/>
    </location>
</feature>
<dbReference type="AlphaFoldDB" id="A0A423WI87"/>
<protein>
    <recommendedName>
        <fullName evidence="8">Rhodopsin domain-containing protein</fullName>
    </recommendedName>
</protein>
<comment type="caution">
    <text evidence="9">The sequence shown here is derived from an EMBL/GenBank/DDBJ whole genome shotgun (WGS) entry which is preliminary data.</text>
</comment>
<dbReference type="Proteomes" id="UP000283895">
    <property type="component" value="Unassembled WGS sequence"/>
</dbReference>
<accession>A0A423WI87</accession>
<evidence type="ECO:0000256" key="6">
    <source>
        <dbReference type="SAM" id="MobiDB-lite"/>
    </source>
</evidence>
<dbReference type="GO" id="GO:0016020">
    <property type="term" value="C:membrane"/>
    <property type="evidence" value="ECO:0007669"/>
    <property type="project" value="UniProtKB-SubCell"/>
</dbReference>
<organism evidence="9 10">
    <name type="scientific">Cytospora schulzeri</name>
    <dbReference type="NCBI Taxonomy" id="448051"/>
    <lineage>
        <taxon>Eukaryota</taxon>
        <taxon>Fungi</taxon>
        <taxon>Dikarya</taxon>
        <taxon>Ascomycota</taxon>
        <taxon>Pezizomycotina</taxon>
        <taxon>Sordariomycetes</taxon>
        <taxon>Sordariomycetidae</taxon>
        <taxon>Diaporthales</taxon>
        <taxon>Cytosporaceae</taxon>
        <taxon>Cytospora</taxon>
    </lineage>
</organism>
<feature type="region of interest" description="Disordered" evidence="6">
    <location>
        <begin position="387"/>
        <end position="423"/>
    </location>
</feature>
<dbReference type="InterPro" id="IPR049326">
    <property type="entry name" value="Rhodopsin_dom_fungi"/>
</dbReference>
<feature type="transmembrane region" description="Helical" evidence="7">
    <location>
        <begin position="60"/>
        <end position="79"/>
    </location>
</feature>
<feature type="domain" description="Rhodopsin" evidence="8">
    <location>
        <begin position="44"/>
        <end position="287"/>
    </location>
</feature>